<dbReference type="OrthoDB" id="4498107at2759"/>
<name>A0A135LJU2_PENPA</name>
<sequence>MSFFRRSSSRPQRQQSDPIYDQQPAVPEHPSLHPSKFGPHFQKGQQQEQIYLRRAEGENIPPGHPDLHGRAHTFHPPRQIHEFTDPYVKNPNRYSKQMEAERAHYKSLALRKDRETEEAIRRATKVKIGYNNTPHEEHGLVIETALARTSSRLIQANK</sequence>
<feature type="region of interest" description="Disordered" evidence="1">
    <location>
        <begin position="1"/>
        <end position="77"/>
    </location>
</feature>
<proteinExistence type="predicted"/>
<dbReference type="GeneID" id="63706134"/>
<organism evidence="2 3">
    <name type="scientific">Penicillium patulum</name>
    <name type="common">Penicillium griseofulvum</name>
    <dbReference type="NCBI Taxonomy" id="5078"/>
    <lineage>
        <taxon>Eukaryota</taxon>
        <taxon>Fungi</taxon>
        <taxon>Dikarya</taxon>
        <taxon>Ascomycota</taxon>
        <taxon>Pezizomycotina</taxon>
        <taxon>Eurotiomycetes</taxon>
        <taxon>Eurotiomycetidae</taxon>
        <taxon>Eurotiales</taxon>
        <taxon>Aspergillaceae</taxon>
        <taxon>Penicillium</taxon>
    </lineage>
</organism>
<keyword evidence="3" id="KW-1185">Reference proteome</keyword>
<feature type="compositionally biased region" description="Low complexity" evidence="1">
    <location>
        <begin position="1"/>
        <end position="16"/>
    </location>
</feature>
<evidence type="ECO:0000313" key="3">
    <source>
        <dbReference type="Proteomes" id="UP000070168"/>
    </source>
</evidence>
<dbReference type="AlphaFoldDB" id="A0A135LJU2"/>
<dbReference type="EMBL" id="LHQR01000065">
    <property type="protein sequence ID" value="KXG49251.1"/>
    <property type="molecule type" value="Genomic_DNA"/>
</dbReference>
<dbReference type="Proteomes" id="UP000070168">
    <property type="component" value="Unassembled WGS sequence"/>
</dbReference>
<comment type="caution">
    <text evidence="2">The sequence shown here is derived from an EMBL/GenBank/DDBJ whole genome shotgun (WGS) entry which is preliminary data.</text>
</comment>
<protein>
    <submittedName>
        <fullName evidence="2">Uncharacterized protein</fullName>
    </submittedName>
</protein>
<dbReference type="RefSeq" id="XP_040647787.1">
    <property type="nucleotide sequence ID" value="XM_040790834.1"/>
</dbReference>
<evidence type="ECO:0000313" key="2">
    <source>
        <dbReference type="EMBL" id="KXG49251.1"/>
    </source>
</evidence>
<evidence type="ECO:0000256" key="1">
    <source>
        <dbReference type="SAM" id="MobiDB-lite"/>
    </source>
</evidence>
<reference evidence="2 3" key="1">
    <citation type="journal article" date="2016" name="BMC Genomics">
        <title>Genome sequencing and secondary metabolism of the postharvest pathogen Penicillium griseofulvum.</title>
        <authorList>
            <person name="Banani H."/>
            <person name="Marcet-Houben M."/>
            <person name="Ballester A.R."/>
            <person name="Abbruscato P."/>
            <person name="Gonzalez-Candelas L."/>
            <person name="Gabaldon T."/>
            <person name="Spadaro D."/>
        </authorList>
    </citation>
    <scope>NUCLEOTIDE SEQUENCE [LARGE SCALE GENOMIC DNA]</scope>
    <source>
        <strain evidence="2 3">PG3</strain>
    </source>
</reference>
<gene>
    <name evidence="2" type="ORF">PGRI_031210</name>
</gene>
<accession>A0A135LJU2</accession>